<accession>A0A9P4Y7D3</accession>
<comment type="caution">
    <text evidence="2">The sequence shown here is derived from an EMBL/GenBank/DDBJ whole genome shotgun (WGS) entry which is preliminary data.</text>
</comment>
<dbReference type="RefSeq" id="XP_040779223.1">
    <property type="nucleotide sequence ID" value="XM_040925859.1"/>
</dbReference>
<feature type="compositionally biased region" description="Low complexity" evidence="1">
    <location>
        <begin position="201"/>
        <end position="211"/>
    </location>
</feature>
<feature type="region of interest" description="Disordered" evidence="1">
    <location>
        <begin position="1"/>
        <end position="30"/>
    </location>
</feature>
<name>A0A9P4Y7D3_CRYP1</name>
<dbReference type="Proteomes" id="UP000803844">
    <property type="component" value="Unassembled WGS sequence"/>
</dbReference>
<keyword evidence="3" id="KW-1185">Reference proteome</keyword>
<evidence type="ECO:0000313" key="3">
    <source>
        <dbReference type="Proteomes" id="UP000803844"/>
    </source>
</evidence>
<dbReference type="GeneID" id="63842988"/>
<proteinExistence type="predicted"/>
<sequence length="574" mass="63640">MILPQEPEEGDYSVGPRAQTPQLRSETRDRRLTNAGAITALALEEMPEGVRWESVVDTMTHIGVDGIIIPRILRAPFSLVCVWHIPYHALRLGKINPPLGGINPPPTALAVFSKTYRTAPTLLTTSALHVQQMASQELTQAADEYRYSAGGGRVDFSRRRVDFTKSGQPTTLYNGQSPILYCGRPTTLYNGPTAANPPPSTTANPPSSTAADPPPSIADMHKQDGLSFKLTQSCTVVSTPRPLGRLHRMATKFIIEPLSQQLQPDTGGTELGGKWIVGKGQNVYWRGCYVWVYSSSQTLIPFEKHDVCDGQAIVPEGSIEDLFLSAGLIPWLALAVTCWRAERKYHRYNRNNCIDTIYKLRNGYRAKRHRVASKILGKLEQRTREYFTSKAQDLFGSIDDPRRTISYNDIHFEDQGALVRQHSAVPASGNFDVVQSSPEFNLVDTAFSAFQTAEPLVSAWTEPSSSGRLGASTQFRRINDQVVYFNPSLEVFSCNIYGVDIGISGSRRYVSQGGTNIHSDLDFEFYGSKIGRGKDERDANPPGKHAVRVHVFGTFGVYARTQRYLPLPQVDRSS</sequence>
<dbReference type="AlphaFoldDB" id="A0A9P4Y7D3"/>
<dbReference type="OrthoDB" id="3774077at2759"/>
<organism evidence="2 3">
    <name type="scientific">Cryphonectria parasitica (strain ATCC 38755 / EP155)</name>
    <dbReference type="NCBI Taxonomy" id="660469"/>
    <lineage>
        <taxon>Eukaryota</taxon>
        <taxon>Fungi</taxon>
        <taxon>Dikarya</taxon>
        <taxon>Ascomycota</taxon>
        <taxon>Pezizomycotina</taxon>
        <taxon>Sordariomycetes</taxon>
        <taxon>Sordariomycetidae</taxon>
        <taxon>Diaporthales</taxon>
        <taxon>Cryphonectriaceae</taxon>
        <taxon>Cryphonectria-Endothia species complex</taxon>
        <taxon>Cryphonectria</taxon>
    </lineage>
</organism>
<protein>
    <submittedName>
        <fullName evidence="2">Uncharacterized protein</fullName>
    </submittedName>
</protein>
<evidence type="ECO:0000256" key="1">
    <source>
        <dbReference type="SAM" id="MobiDB-lite"/>
    </source>
</evidence>
<evidence type="ECO:0000313" key="2">
    <source>
        <dbReference type="EMBL" id="KAF3768262.1"/>
    </source>
</evidence>
<feature type="compositionally biased region" description="Acidic residues" evidence="1">
    <location>
        <begin position="1"/>
        <end position="11"/>
    </location>
</feature>
<reference evidence="2" key="1">
    <citation type="journal article" date="2020" name="Phytopathology">
        <title>Genome sequence of the chestnut blight fungus Cryphonectria parasitica EP155: A fundamental resource for an archetypical invasive plant pathogen.</title>
        <authorList>
            <person name="Crouch J.A."/>
            <person name="Dawe A."/>
            <person name="Aerts A."/>
            <person name="Barry K."/>
            <person name="Churchill A.C.L."/>
            <person name="Grimwood J."/>
            <person name="Hillman B."/>
            <person name="Milgroom M.G."/>
            <person name="Pangilinan J."/>
            <person name="Smith M."/>
            <person name="Salamov A."/>
            <person name="Schmutz J."/>
            <person name="Yadav J."/>
            <person name="Grigoriev I.V."/>
            <person name="Nuss D."/>
        </authorList>
    </citation>
    <scope>NUCLEOTIDE SEQUENCE</scope>
    <source>
        <strain evidence="2">EP155</strain>
    </source>
</reference>
<dbReference type="EMBL" id="MU032345">
    <property type="protein sequence ID" value="KAF3768262.1"/>
    <property type="molecule type" value="Genomic_DNA"/>
</dbReference>
<gene>
    <name evidence="2" type="ORF">M406DRAFT_75482</name>
</gene>
<feature type="region of interest" description="Disordered" evidence="1">
    <location>
        <begin position="190"/>
        <end position="218"/>
    </location>
</feature>